<evidence type="ECO:0000313" key="1">
    <source>
        <dbReference type="EMBL" id="MDN4011870.1"/>
    </source>
</evidence>
<name>A0AAJ1VIK2_9FLAO</name>
<dbReference type="AlphaFoldDB" id="A0AAJ1VIK2"/>
<proteinExistence type="predicted"/>
<dbReference type="EMBL" id="JAUHGV010000004">
    <property type="protein sequence ID" value="MDN4011870.1"/>
    <property type="molecule type" value="Genomic_DNA"/>
</dbReference>
<reference evidence="1" key="1">
    <citation type="submission" date="2023-06" db="EMBL/GenBank/DDBJ databases">
        <title>Two Chryseobacterium gambrini strains from China.</title>
        <authorList>
            <person name="Zeng J."/>
            <person name="Wu Y."/>
        </authorList>
    </citation>
    <scope>NUCLEOTIDE SEQUENCE</scope>
    <source>
        <strain evidence="1">SQ219</strain>
    </source>
</reference>
<dbReference type="Proteomes" id="UP001225933">
    <property type="component" value="Unassembled WGS sequence"/>
</dbReference>
<sequence length="159" mass="17720">MNNQLLIIIFWILAFSCKAPVSSFYQGNVTLVSAEKTEWSGGRPGVRGILYTVALKLKNSKDRITVKSFKAEGNVLKFAQSVSGNTITVKGNFQKPDEINNLEYSPSGSAAVKSEKTISSDPKENWIEYTVKDSDKSYKINIPKFTLVEPEGELIPRRQ</sequence>
<organism evidence="1 2">
    <name type="scientific">Chryseobacterium gambrini</name>
    <dbReference type="NCBI Taxonomy" id="373672"/>
    <lineage>
        <taxon>Bacteria</taxon>
        <taxon>Pseudomonadati</taxon>
        <taxon>Bacteroidota</taxon>
        <taxon>Flavobacteriia</taxon>
        <taxon>Flavobacteriales</taxon>
        <taxon>Weeksellaceae</taxon>
        <taxon>Chryseobacterium group</taxon>
        <taxon>Chryseobacterium</taxon>
    </lineage>
</organism>
<evidence type="ECO:0000313" key="2">
    <source>
        <dbReference type="Proteomes" id="UP001225933"/>
    </source>
</evidence>
<comment type="caution">
    <text evidence="1">The sequence shown here is derived from an EMBL/GenBank/DDBJ whole genome shotgun (WGS) entry which is preliminary data.</text>
</comment>
<protein>
    <submittedName>
        <fullName evidence="1">Uncharacterized protein</fullName>
    </submittedName>
</protein>
<gene>
    <name evidence="1" type="ORF">QX233_05335</name>
</gene>
<dbReference type="RefSeq" id="WP_214590989.1">
    <property type="nucleotide sequence ID" value="NZ_JAUHGV010000004.1"/>
</dbReference>
<accession>A0AAJ1VIK2</accession>